<proteinExistence type="predicted"/>
<sequence>MAPAIVAVKNIYRRYQCLFLKALNRVDSIYSSQVYGGSAPMPINEMARSSSEEFLFHEAPHRRDVLEPTALVLKDRYIAPETDPTNSLYEIGRDVTAIPLKATSVTFERIEDHRLSEVSLPASTESQKKHLFYLAHPLGSQYRIDTPAYYLTSFSPNTLGNISLEISKSRLGKTEFKVLVSSGKTWSDTPLFVENPELLFSVRQKWAHARHMWTDSSDEEVAYEDNKDNQHKLVVTTAMGRERRDALVAAWCLKLWHDTSESSRAKRDRELDTVSYVLLDMKTNNF</sequence>
<comment type="caution">
    <text evidence="1">The sequence shown here is derived from an EMBL/GenBank/DDBJ whole genome shotgun (WGS) entry which is preliminary data.</text>
</comment>
<evidence type="ECO:0000313" key="1">
    <source>
        <dbReference type="EMBL" id="KAK6956740.1"/>
    </source>
</evidence>
<dbReference type="EMBL" id="JBANMG010000002">
    <property type="protein sequence ID" value="KAK6956740.1"/>
    <property type="molecule type" value="Genomic_DNA"/>
</dbReference>
<name>A0AAX6MVQ0_9PEZI</name>
<gene>
    <name evidence="1" type="ORF">Daesc_002020</name>
</gene>
<organism evidence="1 2">
    <name type="scientific">Daldinia eschscholtzii</name>
    <dbReference type="NCBI Taxonomy" id="292717"/>
    <lineage>
        <taxon>Eukaryota</taxon>
        <taxon>Fungi</taxon>
        <taxon>Dikarya</taxon>
        <taxon>Ascomycota</taxon>
        <taxon>Pezizomycotina</taxon>
        <taxon>Sordariomycetes</taxon>
        <taxon>Xylariomycetidae</taxon>
        <taxon>Xylariales</taxon>
        <taxon>Hypoxylaceae</taxon>
        <taxon>Daldinia</taxon>
    </lineage>
</organism>
<accession>A0AAX6MVQ0</accession>
<protein>
    <submittedName>
        <fullName evidence="1">Uncharacterized protein</fullName>
    </submittedName>
</protein>
<reference evidence="1 2" key="1">
    <citation type="journal article" date="2024" name="Front Chem Biol">
        <title>Unveiling the potential of Daldinia eschscholtzii MFLUCC 19-0629 through bioactivity and bioinformatics studies for enhanced sustainable agriculture production.</title>
        <authorList>
            <person name="Brooks S."/>
            <person name="Weaver J.A."/>
            <person name="Klomchit A."/>
            <person name="Alharthi S.A."/>
            <person name="Onlamun T."/>
            <person name="Nurani R."/>
            <person name="Vong T.K."/>
            <person name="Alberti F."/>
            <person name="Greco C."/>
        </authorList>
    </citation>
    <scope>NUCLEOTIDE SEQUENCE [LARGE SCALE GENOMIC DNA]</scope>
    <source>
        <strain evidence="1">MFLUCC 19-0629</strain>
    </source>
</reference>
<dbReference type="Proteomes" id="UP001369815">
    <property type="component" value="Unassembled WGS sequence"/>
</dbReference>
<evidence type="ECO:0000313" key="2">
    <source>
        <dbReference type="Proteomes" id="UP001369815"/>
    </source>
</evidence>
<keyword evidence="2" id="KW-1185">Reference proteome</keyword>
<dbReference type="AlphaFoldDB" id="A0AAX6MVQ0"/>